<protein>
    <submittedName>
        <fullName evidence="8">Bifunctional Ras GTPase GNL1-like/GTP binding domain/P-loop containing nucleoside triphosphate hydrolase/Circularly permuted (CP)-type guanine nucleotide-binding (G) domain</fullName>
    </submittedName>
</protein>
<evidence type="ECO:0000256" key="6">
    <source>
        <dbReference type="SAM" id="MobiDB-lite"/>
    </source>
</evidence>
<dbReference type="PANTHER" id="PTHR45709">
    <property type="entry name" value="LARGE SUBUNIT GTPASE 1 HOMOLOG-RELATED"/>
    <property type="match status" value="1"/>
</dbReference>
<evidence type="ECO:0000256" key="5">
    <source>
        <dbReference type="ARBA" id="ARBA00023134"/>
    </source>
</evidence>
<dbReference type="InterPro" id="IPR043358">
    <property type="entry name" value="GNL1-like"/>
</dbReference>
<dbReference type="SUPFAM" id="SSF52540">
    <property type="entry name" value="P-loop containing nucleoside triphosphate hydrolases"/>
    <property type="match status" value="1"/>
</dbReference>
<dbReference type="EMBL" id="JALLKP010000003">
    <property type="protein sequence ID" value="KAK2195753.1"/>
    <property type="molecule type" value="Genomic_DNA"/>
</dbReference>
<sequence>MGGGRRQKGGKHGFIGRTLAHDILAKQVLQNENLRISLAANKNEQSILERNSVDEFTLAALHGLEQYVKPHAPTRGIIASDFHSQLGRIVNFNEQKDVRIFPVVPIPRRCVFFTEDNRILIEKSSKKNSKDLHDAYKKLYKRKNKKMVDLYMKGLHPKPLHGIYDDINKAAKIETARLPRETDELDSEDYDSYSDADSEYDDIDEVDTFSDSDEPPNTHSIINEVPESDGNDRYLIQYRNVLDKEIENVQIPQLNANDLDRIEMRCFYAWRRVLSKIEEVEGCVVTPYEKNIEYWRQLWRVIERCHLILTIVDARDPLFYRVPDLENYIKEVNPSKHILLVLNKADYVPLAVRNKWAEYFKAEGIDFVFFSVVWSLECKEDTEYVQDSNDCDESCRIHNAKDFLAKLAAYKPMLESGFPELKLDKPNENPLFTVGCVGYPNVGKSSLINCLLEATKTTISSQPGKTKHLQTLPLKHANLTLCDCPGMLFCYTLLA</sequence>
<evidence type="ECO:0000256" key="2">
    <source>
        <dbReference type="ARBA" id="ARBA00022490"/>
    </source>
</evidence>
<dbReference type="CDD" id="cd01857">
    <property type="entry name" value="HSR1_MMR1"/>
    <property type="match status" value="1"/>
</dbReference>
<accession>A0AAD9PJ27</accession>
<reference evidence="8" key="1">
    <citation type="journal article" date="2023" name="Nat. Microbiol.">
        <title>Babesia duncani multi-omics identifies virulence factors and drug targets.</title>
        <authorList>
            <person name="Singh P."/>
            <person name="Lonardi S."/>
            <person name="Liang Q."/>
            <person name="Vydyam P."/>
            <person name="Khabirova E."/>
            <person name="Fang T."/>
            <person name="Gihaz S."/>
            <person name="Thekkiniath J."/>
            <person name="Munshi M."/>
            <person name="Abel S."/>
            <person name="Ciampossin L."/>
            <person name="Batugedara G."/>
            <person name="Gupta M."/>
            <person name="Lu X.M."/>
            <person name="Lenz T."/>
            <person name="Chakravarty S."/>
            <person name="Cornillot E."/>
            <person name="Hu Y."/>
            <person name="Ma W."/>
            <person name="Gonzalez L.M."/>
            <person name="Sanchez S."/>
            <person name="Estrada K."/>
            <person name="Sanchez-Flores A."/>
            <person name="Montero E."/>
            <person name="Harb O.S."/>
            <person name="Le Roch K.G."/>
            <person name="Mamoun C.B."/>
        </authorList>
    </citation>
    <scope>NUCLEOTIDE SEQUENCE</scope>
    <source>
        <strain evidence="8">WA1</strain>
    </source>
</reference>
<dbReference type="PANTHER" id="PTHR45709:SF2">
    <property type="entry name" value="LARGE SUBUNIT GTPASE 1 HOMOLOG"/>
    <property type="match status" value="1"/>
</dbReference>
<dbReference type="RefSeq" id="XP_067802596.1">
    <property type="nucleotide sequence ID" value="XM_067947374.1"/>
</dbReference>
<dbReference type="GeneID" id="94336645"/>
<feature type="compositionally biased region" description="Acidic residues" evidence="6">
    <location>
        <begin position="183"/>
        <end position="198"/>
    </location>
</feature>
<dbReference type="InterPro" id="IPR030378">
    <property type="entry name" value="G_CP_dom"/>
</dbReference>
<comment type="subcellular location">
    <subcellularLocation>
        <location evidence="1">Cytoplasm</location>
    </subcellularLocation>
</comment>
<dbReference type="GO" id="GO:0003924">
    <property type="term" value="F:GTPase activity"/>
    <property type="evidence" value="ECO:0007669"/>
    <property type="project" value="InterPro"/>
</dbReference>
<evidence type="ECO:0000256" key="3">
    <source>
        <dbReference type="ARBA" id="ARBA00022741"/>
    </source>
</evidence>
<keyword evidence="4 8" id="KW-0378">Hydrolase</keyword>
<dbReference type="AlphaFoldDB" id="A0AAD9PJ27"/>
<dbReference type="InterPro" id="IPR027417">
    <property type="entry name" value="P-loop_NTPase"/>
</dbReference>
<name>A0AAD9PJ27_9APIC</name>
<dbReference type="KEGG" id="bdw:94336645"/>
<feature type="region of interest" description="Disordered" evidence="6">
    <location>
        <begin position="178"/>
        <end position="198"/>
    </location>
</feature>
<gene>
    <name evidence="8" type="ORF">BdWA1_002347</name>
</gene>
<dbReference type="GO" id="GO:0005829">
    <property type="term" value="C:cytosol"/>
    <property type="evidence" value="ECO:0007669"/>
    <property type="project" value="TreeGrafter"/>
</dbReference>
<evidence type="ECO:0000256" key="4">
    <source>
        <dbReference type="ARBA" id="ARBA00022801"/>
    </source>
</evidence>
<keyword evidence="3" id="KW-0547">Nucleotide-binding</keyword>
<dbReference type="PROSITE" id="PS51721">
    <property type="entry name" value="G_CP"/>
    <property type="match status" value="1"/>
</dbReference>
<evidence type="ECO:0000256" key="1">
    <source>
        <dbReference type="ARBA" id="ARBA00004496"/>
    </source>
</evidence>
<organism evidence="8 9">
    <name type="scientific">Babesia duncani</name>
    <dbReference type="NCBI Taxonomy" id="323732"/>
    <lineage>
        <taxon>Eukaryota</taxon>
        <taxon>Sar</taxon>
        <taxon>Alveolata</taxon>
        <taxon>Apicomplexa</taxon>
        <taxon>Aconoidasida</taxon>
        <taxon>Piroplasmida</taxon>
        <taxon>Babesiidae</taxon>
        <taxon>Babesia</taxon>
    </lineage>
</organism>
<feature type="domain" description="CP-type G" evidence="7">
    <location>
        <begin position="295"/>
        <end position="490"/>
    </location>
</feature>
<keyword evidence="5" id="KW-0342">GTP-binding</keyword>
<evidence type="ECO:0000313" key="8">
    <source>
        <dbReference type="EMBL" id="KAK2195753.1"/>
    </source>
</evidence>
<comment type="caution">
    <text evidence="8">The sequence shown here is derived from an EMBL/GenBank/DDBJ whole genome shotgun (WGS) entry which is preliminary data.</text>
</comment>
<dbReference type="GO" id="GO:0005525">
    <property type="term" value="F:GTP binding"/>
    <property type="evidence" value="ECO:0007669"/>
    <property type="project" value="UniProtKB-KW"/>
</dbReference>
<dbReference type="InterPro" id="IPR006073">
    <property type="entry name" value="GTP-bd"/>
</dbReference>
<dbReference type="Gene3D" id="3.40.50.300">
    <property type="entry name" value="P-loop containing nucleotide triphosphate hydrolases"/>
    <property type="match status" value="1"/>
</dbReference>
<keyword evidence="2" id="KW-0963">Cytoplasm</keyword>
<dbReference type="Proteomes" id="UP001214638">
    <property type="component" value="Unassembled WGS sequence"/>
</dbReference>
<proteinExistence type="predicted"/>
<evidence type="ECO:0000313" key="9">
    <source>
        <dbReference type="Proteomes" id="UP001214638"/>
    </source>
</evidence>
<evidence type="ECO:0000259" key="7">
    <source>
        <dbReference type="PROSITE" id="PS51721"/>
    </source>
</evidence>
<dbReference type="Pfam" id="PF01926">
    <property type="entry name" value="MMR_HSR1"/>
    <property type="match status" value="1"/>
</dbReference>
<keyword evidence="9" id="KW-1185">Reference proteome</keyword>